<reference evidence="1 2" key="1">
    <citation type="submission" date="2016-10" db="EMBL/GenBank/DDBJ databases">
        <authorList>
            <person name="de Groot N.N."/>
        </authorList>
    </citation>
    <scope>NUCLEOTIDE SEQUENCE [LARGE SCALE GENOMIC DNA]</scope>
    <source>
        <strain evidence="1 2">DSM 25294</strain>
    </source>
</reference>
<organism evidence="1 2">
    <name type="scientific">Aliiruegeria lutimaris</name>
    <dbReference type="NCBI Taxonomy" id="571298"/>
    <lineage>
        <taxon>Bacteria</taxon>
        <taxon>Pseudomonadati</taxon>
        <taxon>Pseudomonadota</taxon>
        <taxon>Alphaproteobacteria</taxon>
        <taxon>Rhodobacterales</taxon>
        <taxon>Roseobacteraceae</taxon>
        <taxon>Aliiruegeria</taxon>
    </lineage>
</organism>
<dbReference type="Proteomes" id="UP000199382">
    <property type="component" value="Unassembled WGS sequence"/>
</dbReference>
<dbReference type="AlphaFoldDB" id="A0A1G9P6Q3"/>
<name>A0A1G9P6Q3_9RHOB</name>
<keyword evidence="2" id="KW-1185">Reference proteome</keyword>
<accession>A0A1G9P6Q3</accession>
<proteinExistence type="predicted"/>
<evidence type="ECO:0000313" key="2">
    <source>
        <dbReference type="Proteomes" id="UP000199382"/>
    </source>
</evidence>
<protein>
    <submittedName>
        <fullName evidence="1">Uncharacterized protein</fullName>
    </submittedName>
</protein>
<sequence length="412" mass="46819">MLSPMSYDLTVPILETARKRRPSGKRWHTFVKESGIEINYYSMPYSGKQPINEGRLEVWPDIELCDYTFSAVVDWIRISFDTTSRHKASNIHRWASAVVDLEQTLFVQRLDGEDWRAGHEFTLQLQNPTPSGLERLCAALETKYKIDRQAIRIDGIEVSLDIYPKSGSDEDRRRMTEVLRHHVIVPELFWNTPGAQPRCAFGDIFEVKIPKPVVLGSTGKHRDKSNAAAHDALTPEHFRDLDAAAFQPQPVDGTFYFGRKGDVAMVRIQDKVTDKRTGNHAQKLEQHRKRSRIEVTLDRFVMRELGVEFEVDIRNLPFDHLVSGVFATTIPTLSAAGETPDAEELPVFAKGGVLGLDRYQRAKHIQDQIEAGAGRGSRRPSALGIKGHGVAWAEFRKRSRKALKRLETQWGR</sequence>
<dbReference type="EMBL" id="FNEK01000135">
    <property type="protein sequence ID" value="SDL94488.1"/>
    <property type="molecule type" value="Genomic_DNA"/>
</dbReference>
<evidence type="ECO:0000313" key="1">
    <source>
        <dbReference type="EMBL" id="SDL94488.1"/>
    </source>
</evidence>
<gene>
    <name evidence="1" type="ORF">SAMN04488026_11356</name>
</gene>